<evidence type="ECO:0008006" key="4">
    <source>
        <dbReference type="Google" id="ProtNLM"/>
    </source>
</evidence>
<protein>
    <recommendedName>
        <fullName evidence="4">DNA-3-methyladenine glycosylase I</fullName>
    </recommendedName>
</protein>
<dbReference type="HOGENOM" id="CLU_083758_1_0_9"/>
<keyword evidence="1" id="KW-0862">Zinc</keyword>
<accession>G2KVJ0</accession>
<keyword evidence="1" id="KW-0479">Metal-binding</keyword>
<feature type="binding site" evidence="1">
    <location>
        <position position="192"/>
    </location>
    <ligand>
        <name>Zn(2+)</name>
        <dbReference type="ChEBI" id="CHEBI:29105"/>
    </ligand>
</feature>
<dbReference type="Gene3D" id="1.10.340.30">
    <property type="entry name" value="Hypothetical protein, domain 2"/>
    <property type="match status" value="1"/>
</dbReference>
<dbReference type="KEGG" id="lsn:LSA_05730"/>
<dbReference type="InterPro" id="IPR052891">
    <property type="entry name" value="DNA-3mA_glycosylase"/>
</dbReference>
<dbReference type="Proteomes" id="UP000001285">
    <property type="component" value="Chromosome"/>
</dbReference>
<dbReference type="EMBL" id="CP002461">
    <property type="protein sequence ID" value="AEN99005.1"/>
    <property type="molecule type" value="Genomic_DNA"/>
</dbReference>
<dbReference type="SUPFAM" id="SSF48150">
    <property type="entry name" value="DNA-glycosylase"/>
    <property type="match status" value="1"/>
</dbReference>
<feature type="binding site" evidence="1">
    <location>
        <position position="35"/>
    </location>
    <ligand>
        <name>Zn(2+)</name>
        <dbReference type="ChEBI" id="CHEBI:29105"/>
    </ligand>
</feature>
<proteinExistence type="predicted"/>
<dbReference type="PANTHER" id="PTHR30037:SF4">
    <property type="entry name" value="DNA-3-METHYLADENINE GLYCOSYLASE I"/>
    <property type="match status" value="1"/>
</dbReference>
<dbReference type="Pfam" id="PF03352">
    <property type="entry name" value="Adenine_glyco"/>
    <property type="match status" value="1"/>
</dbReference>
<dbReference type="GO" id="GO:0008725">
    <property type="term" value="F:DNA-3-methyladenine glycosylase activity"/>
    <property type="evidence" value="ECO:0007669"/>
    <property type="project" value="InterPro"/>
</dbReference>
<sequence>MSLSLTQKRTFKMENKQKHRCSWANTDDKLMQQYHDEQWGKPIYDDQEMFELLSLELMHSGLSWKTVLHKQTNFEKAFHNFDYHQVAQMEPEIADLLNNAGIIRNNRKINAIITNAKVIEKLHEQGSSFSELMWNFVAHKPIINSINNHNDIPSTTPLATTISKKLKSIGFSFTGPVVVYSFMQSCGMVNDHENNCFAK</sequence>
<feature type="binding site" evidence="1">
    <location>
        <position position="196"/>
    </location>
    <ligand>
        <name>Zn(2+)</name>
        <dbReference type="ChEBI" id="CHEBI:29105"/>
    </ligand>
</feature>
<keyword evidence="3" id="KW-1185">Reference proteome</keyword>
<dbReference type="PANTHER" id="PTHR30037">
    <property type="entry name" value="DNA-3-METHYLADENINE GLYCOSYLASE 1"/>
    <property type="match status" value="1"/>
</dbReference>
<dbReference type="InterPro" id="IPR005019">
    <property type="entry name" value="Adenine_glyco"/>
</dbReference>
<gene>
    <name evidence="2" type="ordered locus">LSA_05730</name>
</gene>
<reference evidence="2 3" key="1">
    <citation type="journal article" date="2011" name="Microb. Cell Fact.">
        <title>Genomic analysis reveals Lactobacillus sanfranciscensis as stable element in traditional sourdoughs.</title>
        <authorList>
            <person name="Vogel R.F."/>
            <person name="Pavlovic M."/>
            <person name="Ehrmann M.A."/>
            <person name="Wiezer A."/>
            <person name="Liesegang H."/>
            <person name="Offschanka S."/>
            <person name="Voget S."/>
            <person name="Angelov A."/>
            <person name="Bocker G."/>
            <person name="Liebl W."/>
        </authorList>
    </citation>
    <scope>NUCLEOTIDE SEQUENCE [LARGE SCALE GENOMIC DNA]</scope>
    <source>
        <strain evidence="2 3">TMW 1.1304</strain>
    </source>
</reference>
<dbReference type="AlphaFoldDB" id="G2KVJ0"/>
<dbReference type="GO" id="GO:0006284">
    <property type="term" value="P:base-excision repair"/>
    <property type="evidence" value="ECO:0007669"/>
    <property type="project" value="InterPro"/>
</dbReference>
<evidence type="ECO:0000313" key="2">
    <source>
        <dbReference type="EMBL" id="AEN99005.1"/>
    </source>
</evidence>
<organism evidence="2 3">
    <name type="scientific">Fructilactobacillus sanfranciscensis (strain TMW 1.1304)</name>
    <name type="common">Lactobacillus sanfranciscensis</name>
    <dbReference type="NCBI Taxonomy" id="714313"/>
    <lineage>
        <taxon>Bacteria</taxon>
        <taxon>Bacillati</taxon>
        <taxon>Bacillota</taxon>
        <taxon>Bacilli</taxon>
        <taxon>Lactobacillales</taxon>
        <taxon>Lactobacillaceae</taxon>
        <taxon>Fructilactobacillus</taxon>
    </lineage>
</organism>
<dbReference type="GO" id="GO:0046872">
    <property type="term" value="F:metal ion binding"/>
    <property type="evidence" value="ECO:0007669"/>
    <property type="project" value="UniProtKB-KW"/>
</dbReference>
<dbReference type="STRING" id="714313.LSA_05730"/>
<evidence type="ECO:0000313" key="3">
    <source>
        <dbReference type="Proteomes" id="UP000001285"/>
    </source>
</evidence>
<feature type="binding site" evidence="1">
    <location>
        <position position="21"/>
    </location>
    <ligand>
        <name>Zn(2+)</name>
        <dbReference type="ChEBI" id="CHEBI:29105"/>
    </ligand>
</feature>
<evidence type="ECO:0000256" key="1">
    <source>
        <dbReference type="PIRSR" id="PIRSR605019-1"/>
    </source>
</evidence>
<name>G2KVJ0_FRUST</name>
<dbReference type="InterPro" id="IPR011257">
    <property type="entry name" value="DNA_glycosylase"/>
</dbReference>
<dbReference type="eggNOG" id="COG2818">
    <property type="taxonomic scope" value="Bacteria"/>
</dbReference>